<gene>
    <name evidence="3" type="ORF">BO225_03300</name>
</gene>
<accession>A0A1U7NP55</accession>
<dbReference type="GO" id="GO:0004175">
    <property type="term" value="F:endopeptidase activity"/>
    <property type="evidence" value="ECO:0007669"/>
    <property type="project" value="UniProtKB-ARBA"/>
</dbReference>
<organism evidence="3 4">
    <name type="scientific">Dubosiella newyorkensis</name>
    <dbReference type="NCBI Taxonomy" id="1862672"/>
    <lineage>
        <taxon>Bacteria</taxon>
        <taxon>Bacillati</taxon>
        <taxon>Bacillota</taxon>
        <taxon>Erysipelotrichia</taxon>
        <taxon>Erysipelotrichales</taxon>
        <taxon>Erysipelotrichaceae</taxon>
        <taxon>Dubosiella</taxon>
    </lineage>
</organism>
<dbReference type="GeneID" id="78274974"/>
<feature type="transmembrane region" description="Helical" evidence="1">
    <location>
        <begin position="282"/>
        <end position="305"/>
    </location>
</feature>
<dbReference type="EMBL" id="MPKA01000053">
    <property type="protein sequence ID" value="OLU47237.1"/>
    <property type="molecule type" value="Genomic_DNA"/>
</dbReference>
<evidence type="ECO:0000313" key="4">
    <source>
        <dbReference type="Proteomes" id="UP000186705"/>
    </source>
</evidence>
<dbReference type="PANTHER" id="PTHR36435:SF1">
    <property type="entry name" value="CAAX AMINO TERMINAL PROTEASE FAMILY PROTEIN"/>
    <property type="match status" value="1"/>
</dbReference>
<feature type="transmembrane region" description="Helical" evidence="1">
    <location>
        <begin position="102"/>
        <end position="122"/>
    </location>
</feature>
<dbReference type="PANTHER" id="PTHR36435">
    <property type="entry name" value="SLR1288 PROTEIN"/>
    <property type="match status" value="1"/>
</dbReference>
<keyword evidence="1" id="KW-0472">Membrane</keyword>
<evidence type="ECO:0000313" key="3">
    <source>
        <dbReference type="EMBL" id="OLU47237.1"/>
    </source>
</evidence>
<feature type="transmembrane region" description="Helical" evidence="1">
    <location>
        <begin position="60"/>
        <end position="81"/>
    </location>
</feature>
<comment type="caution">
    <text evidence="3">The sequence shown here is derived from an EMBL/GenBank/DDBJ whole genome shotgun (WGS) entry which is preliminary data.</text>
</comment>
<evidence type="ECO:0000259" key="2">
    <source>
        <dbReference type="Pfam" id="PF02517"/>
    </source>
</evidence>
<reference evidence="3 4" key="1">
    <citation type="submission" date="2016-11" db="EMBL/GenBank/DDBJ databases">
        <title>Description of two novel members of the family Erysipelotrichaceae: Ileibacterium lipovorans gen. nov., sp. nov. and Dubosiella newyorkensis, gen. nov., sp. nov.</title>
        <authorList>
            <person name="Cox L.M."/>
            <person name="Sohn J."/>
            <person name="Tyrrell K.L."/>
            <person name="Citron D.M."/>
            <person name="Lawson P.A."/>
            <person name="Patel N.B."/>
            <person name="Iizumi T."/>
            <person name="Perez-Perez G.I."/>
            <person name="Goldstein E.J."/>
            <person name="Blaser M.J."/>
        </authorList>
    </citation>
    <scope>NUCLEOTIDE SEQUENCE [LARGE SCALE GENOMIC DNA]</scope>
    <source>
        <strain evidence="3 4">NYU-BL-A4</strain>
    </source>
</reference>
<feature type="transmembrane region" description="Helical" evidence="1">
    <location>
        <begin position="24"/>
        <end position="48"/>
    </location>
</feature>
<keyword evidence="1" id="KW-1133">Transmembrane helix</keyword>
<protein>
    <recommendedName>
        <fullName evidence="2">CAAX prenyl protease 2/Lysostaphin resistance protein A-like domain-containing protein</fullName>
    </recommendedName>
</protein>
<sequence length="307" mass="35026">MNKPPVFTAYTSLCSKIDRAGQSLWIYLLVQLCASLIGSLGLGFLLAWLPMHLQLSIEPVLSAVILLLSSILSGLCAILFFKSRYPLFWKEDLKRPFKASDVWNGYALLSLASFAFSLIFSLVNQWLNAPIQQPDFGVSRSLFSDLILFVAIVLIGPAIEELFFRGVLLKSFEAYGKTFSIVFSALCFGMMHLNFAQGLPAFFMGCVLGYFYVKTRSLTLVILIHMLNNAISFLTMSTWFMWIAPFVILLACLYGIVYLILKRKEFTLERRRWSSPKEVYQLAFKNVWILVFGFVFILSSLWMWLGR</sequence>
<dbReference type="AlphaFoldDB" id="A0A1U7NP55"/>
<dbReference type="Pfam" id="PF02517">
    <property type="entry name" value="Rce1-like"/>
    <property type="match status" value="1"/>
</dbReference>
<feature type="domain" description="CAAX prenyl protease 2/Lysostaphin resistance protein A-like" evidence="2">
    <location>
        <begin position="145"/>
        <end position="231"/>
    </location>
</feature>
<dbReference type="InterPro" id="IPR003675">
    <property type="entry name" value="Rce1/LyrA-like_dom"/>
</dbReference>
<name>A0A1U7NP55_9FIRM</name>
<dbReference type="GO" id="GO:0080120">
    <property type="term" value="P:CAAX-box protein maturation"/>
    <property type="evidence" value="ECO:0007669"/>
    <property type="project" value="UniProtKB-ARBA"/>
</dbReference>
<keyword evidence="4" id="KW-1185">Reference proteome</keyword>
<dbReference type="STRING" id="1862672.BO225_03300"/>
<keyword evidence="1" id="KW-0812">Transmembrane</keyword>
<dbReference type="RefSeq" id="WP_076340864.1">
    <property type="nucleotide sequence ID" value="NZ_CAJTMI010000011.1"/>
</dbReference>
<dbReference type="OrthoDB" id="4177129at2"/>
<dbReference type="InterPro" id="IPR052710">
    <property type="entry name" value="CAAX_protease"/>
</dbReference>
<evidence type="ECO:0000256" key="1">
    <source>
        <dbReference type="SAM" id="Phobius"/>
    </source>
</evidence>
<feature type="transmembrane region" description="Helical" evidence="1">
    <location>
        <begin position="242"/>
        <end position="261"/>
    </location>
</feature>
<feature type="transmembrane region" description="Helical" evidence="1">
    <location>
        <begin position="142"/>
        <end position="162"/>
    </location>
</feature>
<proteinExistence type="predicted"/>
<dbReference type="Proteomes" id="UP000186705">
    <property type="component" value="Unassembled WGS sequence"/>
</dbReference>